<dbReference type="EMBL" id="CAJNNV010030533">
    <property type="protein sequence ID" value="CAE8632825.1"/>
    <property type="molecule type" value="Genomic_DNA"/>
</dbReference>
<dbReference type="Pfam" id="PF03747">
    <property type="entry name" value="ADP_ribosyl_GH"/>
    <property type="match status" value="1"/>
</dbReference>
<dbReference type="SUPFAM" id="SSF101478">
    <property type="entry name" value="ADP-ribosylglycohydrolase"/>
    <property type="match status" value="1"/>
</dbReference>
<evidence type="ECO:0000313" key="2">
    <source>
        <dbReference type="Proteomes" id="UP000654075"/>
    </source>
</evidence>
<reference evidence="1" key="1">
    <citation type="submission" date="2021-02" db="EMBL/GenBank/DDBJ databases">
        <authorList>
            <person name="Dougan E. K."/>
            <person name="Rhodes N."/>
            <person name="Thang M."/>
            <person name="Chan C."/>
        </authorList>
    </citation>
    <scope>NUCLEOTIDE SEQUENCE</scope>
</reference>
<dbReference type="InterPro" id="IPR050792">
    <property type="entry name" value="ADP-ribosylglycohydrolase"/>
</dbReference>
<keyword evidence="2" id="KW-1185">Reference proteome</keyword>
<gene>
    <name evidence="1" type="ORF">PGLA1383_LOCUS48753</name>
</gene>
<dbReference type="Proteomes" id="UP000654075">
    <property type="component" value="Unassembled WGS sequence"/>
</dbReference>
<dbReference type="PANTHER" id="PTHR16222">
    <property type="entry name" value="ADP-RIBOSYLGLYCOHYDROLASE"/>
    <property type="match status" value="1"/>
</dbReference>
<sequence length="312" mass="32885">AQLISAKHVGSNNNNKKMASGVAATVAARARGAVLGCLVGDAAATPVHWMYDPAKLAVHVESAKRGPAFCDPPGNTFYTTPPGGQSCYGDQTLALLESLVGKGKWDVQDYSARLAEKFGKSSLYEQDACDPDKWPDLKEHPKDSEGKVIEEQRKWTMPLPGPWRHGSIKGFLKNYVNQGKRFPDCGSDDAQVDGCCKVAPLVALLAGRPEMLQTVDQAVRVTQNTDAAAGYACGFARLLEKLVLGSAGSLVEALPLVGKELLDPARAFQSPMDAEVAANLGRVLGELAGLSPAEAGLKLKPEASSFAAAGLA</sequence>
<dbReference type="PANTHER" id="PTHR16222:SF17">
    <property type="entry name" value="SELENOPROTEIN J"/>
    <property type="match status" value="1"/>
</dbReference>
<organism evidence="1 2">
    <name type="scientific">Polarella glacialis</name>
    <name type="common">Dinoflagellate</name>
    <dbReference type="NCBI Taxonomy" id="89957"/>
    <lineage>
        <taxon>Eukaryota</taxon>
        <taxon>Sar</taxon>
        <taxon>Alveolata</taxon>
        <taxon>Dinophyceae</taxon>
        <taxon>Suessiales</taxon>
        <taxon>Suessiaceae</taxon>
        <taxon>Polarella</taxon>
    </lineage>
</organism>
<dbReference type="OrthoDB" id="524326at2759"/>
<feature type="non-terminal residue" evidence="1">
    <location>
        <position position="1"/>
    </location>
</feature>
<protein>
    <submittedName>
        <fullName evidence="1">Uncharacterized protein</fullName>
    </submittedName>
</protein>
<dbReference type="Gene3D" id="1.10.4080.10">
    <property type="entry name" value="ADP-ribosylation/Crystallin J1"/>
    <property type="match status" value="1"/>
</dbReference>
<comment type="caution">
    <text evidence="1">The sequence shown here is derived from an EMBL/GenBank/DDBJ whole genome shotgun (WGS) entry which is preliminary data.</text>
</comment>
<proteinExistence type="predicted"/>
<dbReference type="InterPro" id="IPR036705">
    <property type="entry name" value="Ribosyl_crysJ1_sf"/>
</dbReference>
<dbReference type="AlphaFoldDB" id="A0A813H4W8"/>
<accession>A0A813H4W8</accession>
<name>A0A813H4W8_POLGL</name>
<evidence type="ECO:0000313" key="1">
    <source>
        <dbReference type="EMBL" id="CAE8632825.1"/>
    </source>
</evidence>
<dbReference type="InterPro" id="IPR005502">
    <property type="entry name" value="Ribosyl_crysJ1"/>
</dbReference>